<dbReference type="InterPro" id="IPR039537">
    <property type="entry name" value="Retrotran_Ty1/copia-like"/>
</dbReference>
<gene>
    <name evidence="4" type="ORF">Tci_013006</name>
</gene>
<dbReference type="PANTHER" id="PTHR42648">
    <property type="entry name" value="TRANSPOSASE, PUTATIVE-RELATED"/>
    <property type="match status" value="1"/>
</dbReference>
<feature type="compositionally biased region" description="Low complexity" evidence="2">
    <location>
        <begin position="1259"/>
        <end position="1274"/>
    </location>
</feature>
<sequence length="2036" mass="230180">MEHSNTTPSKIPILDTGKFEQWKFKIQQYLQHEHYALWEVIEFGDSYEVPKEGATTGSASDGKKGRIVAVTTEDMQKRKNDVKARTTLLLALPDEHQLRFSKYKMAQELWAAILKTFDGNEATRKTKKHLLKQQYGNFKAEGKETLEQTFNGFLAPEWLVHTLMWRNISDLDTMSLDDLYNHLKVYESEVQKKSDSHNMAFISSSKNSSGNEEVNTTSVPTASTQVSPAGANVAPASISLDTACAYIASQSNDSRIKYEDINQIDEDDIEEMDIKESRAHRSQERGRRDNYRQGSKVEEQALTALMKIDEVGWDWSYMENKEENHALVADEEVPTEFALMAKSGTDNETLKKEKEGLDSKLLGFKLATKDLDNLIGSQRSDKNKEDDTITNYTRPSPSVESNLNDLQNNGSSVSKIGESTGSILSKPKIKFVKAADSPIVVKTDKKETVRKPTVKYAKLYRKTSKRQLPDYIDDKSYWDSGCSRHITGNISYLSDYEPFDGGYVSFGQGGCMITGKQHKASCKTKLVNSVTKPFYTLHMDLFGPTSDETSGILRNFIIEIENLKDLKVKIIRCDNGGEFRNKEMNDFCLRKRIKREFSNARTPQQNRVAERRNMTLIKAARTMLADTKLPVTFWAEAVNTTCYVQNRVLVNKSQNKTPYELFNGRTLAIGFLKPFGYHVMILNTLDNLGKFEAKGDEGYFIGGASDACNADAPKSSGNSNPTATFTNPPADHMETLAVETLIPTVSSPVPTACLNDSPGPSSDTRLIFKRVTSQDDTPFLDNILTLTNRFEDIIGVSTNSDESNRVEADLSNMENNISASPTPTLRIHKDHLKSHIIGPVDTPVQTRTKSKEDSEFPTRVYKVEKAMYGLHQAPRAWQRGDFILVHVYVDDINFRSSNPQLCREFEALMHEKFQMSVMGDILKKFRYSDVRSSNTPMDKENPWRKDRIGKDVDLHLYRSMIGSLMYLTASRPDIMFVICACARHQVTPKECHLHAVKRIFIYLKGHPKLGLWYPKESPFNLVAYSDSDYGGATQDCKSTTRGDCFEKKLISVDHIHTDDNVADLLTKPFDAGRFQYLVVEQAMRGYVKGNHIIYTTFKYDLNIDFHQIVGFVDASHLRIETMDEGTKILAIVDGKLRTIFESSIRRNIKLKDEAGISSLPDVKLFENLTLMAYNILPNQKFTFQKGQFSHQWKYLIHTIMQCLSPKSTGFNEFSSNIATALVCLATNRVYNLSKIIFNGEGSRTLTEPHHTPSPEAQQTSPTTHSSPSLLPSSALSPVADEHASLIGNDSQGEACPTNSGLKAEQDRANITKTSTFPSDLTPRVTSLAADEGSMQQQLNELMDLCTRLEGGGIAQSGEDATIKGRSLDEGAEAAIDRSMEKGSNDTEEMVNVLTSLDAATVLSSGVFVSISPITEVYHAEVPTGSGSIPTASPPGTGVPTGSDMVPTASLIFTTATMATPYTRRKGKEKMVESETPKKKKIQEQMDVQMVRQLEEEMERDAQRMNEQIDRDAKIARIYAKEELQIMIDGLDRNNKTVAKQLFKSSQVPDTAKKAPLKEATERVLYVSAQESLSGSKEESERFKRKGIRLEQDNDKKVKTSEEVPKENLKEMMQLIPVEEVYVEALQVKHPIIDWEGRFESTWALVKETLNIRQDTSDKEKEIWVELKRLYEPDVKDLLWTYTQNMMHDPVEWGLYDSCGVYHVQSKDQEIFMLVEKEYPLRKGLAIAMIINKLQVVQIVLWYLDSGCSKHMTRDRSRLRNFVKKFIGTVRFRNDHFGAIMGYEDYVIGDSMIHRVYYMEGLGQNLFSVGQFCDSDLKVAFRKHSCYVRDTDGVELIKGSRGSNLYTISVEDMLKYSLTCLLSKASKYKSWLWHHRLNHLNFSTINDLAKKDLVKGLPRLKFEKDHLCLACQLGKSKKHTHKPKAENINLEVLNTLYMDLCGPMGVQTINEKKYILVMVDYYSSVGIFHQKSVPRTSQQNGIVERPNRTLVKVARTMLIFSKALMFLWEEAVATACYTQNRSLIYTRHNKNPIRAGA</sequence>
<protein>
    <submittedName>
        <fullName evidence="4">Uncharacterized mitochondrial protein AtMg00810-like</fullName>
    </submittedName>
</protein>
<organism evidence="4">
    <name type="scientific">Tanacetum cinerariifolium</name>
    <name type="common">Dalmatian daisy</name>
    <name type="synonym">Chrysanthemum cinerariifolium</name>
    <dbReference type="NCBI Taxonomy" id="118510"/>
    <lineage>
        <taxon>Eukaryota</taxon>
        <taxon>Viridiplantae</taxon>
        <taxon>Streptophyta</taxon>
        <taxon>Embryophyta</taxon>
        <taxon>Tracheophyta</taxon>
        <taxon>Spermatophyta</taxon>
        <taxon>Magnoliopsida</taxon>
        <taxon>eudicotyledons</taxon>
        <taxon>Gunneridae</taxon>
        <taxon>Pentapetalae</taxon>
        <taxon>asterids</taxon>
        <taxon>campanulids</taxon>
        <taxon>Asterales</taxon>
        <taxon>Asteraceae</taxon>
        <taxon>Asteroideae</taxon>
        <taxon>Anthemideae</taxon>
        <taxon>Anthemidinae</taxon>
        <taxon>Tanacetum</taxon>
    </lineage>
</organism>
<evidence type="ECO:0000256" key="1">
    <source>
        <dbReference type="ARBA" id="ARBA00022670"/>
    </source>
</evidence>
<dbReference type="InterPro" id="IPR036397">
    <property type="entry name" value="RNaseH_sf"/>
</dbReference>
<keyword evidence="1" id="KW-0378">Hydrolase</keyword>
<feature type="domain" description="Integrase catalytic" evidence="3">
    <location>
        <begin position="569"/>
        <end position="666"/>
    </location>
</feature>
<dbReference type="Pfam" id="PF14223">
    <property type="entry name" value="Retrotran_gag_2"/>
    <property type="match status" value="1"/>
</dbReference>
<reference evidence="4" key="1">
    <citation type="journal article" date="2019" name="Sci. Rep.">
        <title>Draft genome of Tanacetum cinerariifolium, the natural source of mosquito coil.</title>
        <authorList>
            <person name="Yamashiro T."/>
            <person name="Shiraishi A."/>
            <person name="Satake H."/>
            <person name="Nakayama K."/>
        </authorList>
    </citation>
    <scope>NUCLEOTIDE SEQUENCE</scope>
</reference>
<proteinExistence type="predicted"/>
<dbReference type="InterPro" id="IPR001584">
    <property type="entry name" value="Integrase_cat-core"/>
</dbReference>
<feature type="region of interest" description="Disordered" evidence="2">
    <location>
        <begin position="377"/>
        <end position="418"/>
    </location>
</feature>
<evidence type="ECO:0000256" key="2">
    <source>
        <dbReference type="SAM" id="MobiDB-lite"/>
    </source>
</evidence>
<name>A0A6L2JV85_TANCI</name>
<dbReference type="GO" id="GO:0003676">
    <property type="term" value="F:nucleic acid binding"/>
    <property type="evidence" value="ECO:0007669"/>
    <property type="project" value="InterPro"/>
</dbReference>
<dbReference type="InterPro" id="IPR012337">
    <property type="entry name" value="RNaseH-like_sf"/>
</dbReference>
<feature type="compositionally biased region" description="Polar residues" evidence="2">
    <location>
        <begin position="389"/>
        <end position="418"/>
    </location>
</feature>
<evidence type="ECO:0000313" key="4">
    <source>
        <dbReference type="EMBL" id="GEU41028.1"/>
    </source>
</evidence>
<dbReference type="Pfam" id="PF13976">
    <property type="entry name" value="gag_pre-integrs"/>
    <property type="match status" value="1"/>
</dbReference>
<dbReference type="PANTHER" id="PTHR42648:SF32">
    <property type="entry name" value="RIBONUCLEASE H-LIKE DOMAIN, GAG-PRE-INTEGRASE DOMAIN PROTEIN-RELATED"/>
    <property type="match status" value="1"/>
</dbReference>
<dbReference type="GO" id="GO:0006508">
    <property type="term" value="P:proteolysis"/>
    <property type="evidence" value="ECO:0007669"/>
    <property type="project" value="UniProtKB-KW"/>
</dbReference>
<dbReference type="Gene3D" id="3.30.420.10">
    <property type="entry name" value="Ribonuclease H-like superfamily/Ribonuclease H"/>
    <property type="match status" value="2"/>
</dbReference>
<feature type="compositionally biased region" description="Basic and acidic residues" evidence="2">
    <location>
        <begin position="272"/>
        <end position="295"/>
    </location>
</feature>
<dbReference type="InterPro" id="IPR054722">
    <property type="entry name" value="PolX-like_BBD"/>
</dbReference>
<keyword evidence="1" id="KW-0645">Protease</keyword>
<dbReference type="EMBL" id="BKCJ010001382">
    <property type="protein sequence ID" value="GEU41028.1"/>
    <property type="molecule type" value="Genomic_DNA"/>
</dbReference>
<dbReference type="Pfam" id="PF22936">
    <property type="entry name" value="Pol_BBD"/>
    <property type="match status" value="1"/>
</dbReference>
<evidence type="ECO:0000259" key="3">
    <source>
        <dbReference type="PROSITE" id="PS50994"/>
    </source>
</evidence>
<dbReference type="GO" id="GO:0008233">
    <property type="term" value="F:peptidase activity"/>
    <property type="evidence" value="ECO:0007669"/>
    <property type="project" value="UniProtKB-KW"/>
</dbReference>
<comment type="caution">
    <text evidence="4">The sequence shown here is derived from an EMBL/GenBank/DDBJ whole genome shotgun (WGS) entry which is preliminary data.</text>
</comment>
<accession>A0A6L2JV85</accession>
<dbReference type="SUPFAM" id="SSF53098">
    <property type="entry name" value="Ribonuclease H-like"/>
    <property type="match status" value="2"/>
</dbReference>
<feature type="region of interest" description="Disordered" evidence="2">
    <location>
        <begin position="269"/>
        <end position="295"/>
    </location>
</feature>
<dbReference type="GO" id="GO:0015074">
    <property type="term" value="P:DNA integration"/>
    <property type="evidence" value="ECO:0007669"/>
    <property type="project" value="InterPro"/>
</dbReference>
<dbReference type="PROSITE" id="PS50994">
    <property type="entry name" value="INTEGRASE"/>
    <property type="match status" value="2"/>
</dbReference>
<feature type="domain" description="Integrase catalytic" evidence="3">
    <location>
        <begin position="1942"/>
        <end position="2036"/>
    </location>
</feature>
<dbReference type="InterPro" id="IPR025724">
    <property type="entry name" value="GAG-pre-integrase_dom"/>
</dbReference>
<feature type="region of interest" description="Disordered" evidence="2">
    <location>
        <begin position="1243"/>
        <end position="1274"/>
    </location>
</feature>